<dbReference type="InterPro" id="IPR012334">
    <property type="entry name" value="Pectin_lyas_fold"/>
</dbReference>
<dbReference type="PANTHER" id="PTHR31339:SF9">
    <property type="entry name" value="PLASMIN AND FIBRONECTIN-BINDING PROTEIN A"/>
    <property type="match status" value="1"/>
</dbReference>
<dbReference type="PANTHER" id="PTHR31339">
    <property type="entry name" value="PECTIN LYASE-RELATED"/>
    <property type="match status" value="1"/>
</dbReference>
<evidence type="ECO:0000256" key="3">
    <source>
        <dbReference type="ARBA" id="ARBA00023295"/>
    </source>
</evidence>
<sequence length="548" mass="57786">MSSTEFNVRDFGAQGDGVTLDSPAINAAIAAAAAAGGGTVRLPAGTYLSYSIRLRSQLTLHLDAGATLLAATPSAGAGGYDAPEPNDWGDVRQYQDFGHSHWHNSLIWGEGLENIAITGTGRIDGRGLVKNLAYGGGPRDCGPDGTVDEGARPPIVFAPDPIPAGAPEPAPDPRLADPHATDGYANKAIGLKLCRNVTLRDFSLLNGGHFALLATGVDNLTIDGLRVDTNRDGLDIDTCRNVRIINCSVNAPNDDAIVLKSSYALGEARPCENVTIVNCFVSGFDIGSLLDGSFRRTLRHAPDLDGPTGRIKLGTESSGGFRNIAIVNCVFERSRGLALETVDGGVIEDVVVSNLAMREIANAPIFLRLGARARGPKGTPVGAIRRVQISQVSVSGADGRFPILLAGLPDHPIEDVVLDGVQVQSRGGITLEQVRAQPAELVNSFFLRGDEPGVTGPREPLAVPLRAKSYPEPSMFGLLPASALYARDVKNLTVRDVSYGFAREDARPRVVLERVSLSAFDGFRAAAPTQGEAVVLRDVSGWPARPST</sequence>
<dbReference type="Proteomes" id="UP000007013">
    <property type="component" value="Chromosome"/>
</dbReference>
<gene>
    <name evidence="6" type="ordered locus">Oter_1170</name>
</gene>
<dbReference type="EMBL" id="CP001032">
    <property type="protein sequence ID" value="ACB74458.1"/>
    <property type="molecule type" value="Genomic_DNA"/>
</dbReference>
<dbReference type="RefSeq" id="WP_012373996.1">
    <property type="nucleotide sequence ID" value="NC_010571.1"/>
</dbReference>
<dbReference type="KEGG" id="ote:Oter_1170"/>
<dbReference type="Pfam" id="PF00295">
    <property type="entry name" value="Glyco_hydro_28"/>
    <property type="match status" value="1"/>
</dbReference>
<dbReference type="InterPro" id="IPR051801">
    <property type="entry name" value="GH28_Enzymes"/>
</dbReference>
<keyword evidence="3 4" id="KW-0326">Glycosidase</keyword>
<dbReference type="GO" id="GO:0005975">
    <property type="term" value="P:carbohydrate metabolic process"/>
    <property type="evidence" value="ECO:0007669"/>
    <property type="project" value="InterPro"/>
</dbReference>
<dbReference type="SMART" id="SM00710">
    <property type="entry name" value="PbH1"/>
    <property type="match status" value="4"/>
</dbReference>
<evidence type="ECO:0000259" key="5">
    <source>
        <dbReference type="Pfam" id="PF12708"/>
    </source>
</evidence>
<reference evidence="6 7" key="1">
    <citation type="journal article" date="2011" name="J. Bacteriol.">
        <title>Genome sequence of the verrucomicrobium Opitutus terrae PB90-1, an abundant inhabitant of rice paddy soil ecosystems.</title>
        <authorList>
            <person name="van Passel M.W."/>
            <person name="Kant R."/>
            <person name="Palva A."/>
            <person name="Copeland A."/>
            <person name="Lucas S."/>
            <person name="Lapidus A."/>
            <person name="Glavina del Rio T."/>
            <person name="Pitluck S."/>
            <person name="Goltsman E."/>
            <person name="Clum A."/>
            <person name="Sun H."/>
            <person name="Schmutz J."/>
            <person name="Larimer F.W."/>
            <person name="Land M.L."/>
            <person name="Hauser L."/>
            <person name="Kyrpides N."/>
            <person name="Mikhailova N."/>
            <person name="Richardson P.P."/>
            <person name="Janssen P.H."/>
            <person name="de Vos W.M."/>
            <person name="Smidt H."/>
        </authorList>
    </citation>
    <scope>NUCLEOTIDE SEQUENCE [LARGE SCALE GENOMIC DNA]</scope>
    <source>
        <strain evidence="7">DSM 11246 / JCM 15787 / PB90-1</strain>
    </source>
</reference>
<name>B1ZNM4_OPITP</name>
<dbReference type="InterPro" id="IPR024535">
    <property type="entry name" value="RHGA/B-epi-like_pectate_lyase"/>
</dbReference>
<proteinExistence type="inferred from homology"/>
<organism evidence="6 7">
    <name type="scientific">Opitutus terrae (strain DSM 11246 / JCM 15787 / PB90-1)</name>
    <dbReference type="NCBI Taxonomy" id="452637"/>
    <lineage>
        <taxon>Bacteria</taxon>
        <taxon>Pseudomonadati</taxon>
        <taxon>Verrucomicrobiota</taxon>
        <taxon>Opitutia</taxon>
        <taxon>Opitutales</taxon>
        <taxon>Opitutaceae</taxon>
        <taxon>Opitutus</taxon>
    </lineage>
</organism>
<dbReference type="HOGENOM" id="CLU_016031_8_4_0"/>
<evidence type="ECO:0000256" key="1">
    <source>
        <dbReference type="ARBA" id="ARBA00008834"/>
    </source>
</evidence>
<feature type="domain" description="Rhamnogalacturonase A/B/Epimerase-like pectate lyase" evidence="5">
    <location>
        <begin position="6"/>
        <end position="81"/>
    </location>
</feature>
<keyword evidence="2 4" id="KW-0378">Hydrolase</keyword>
<dbReference type="CAZy" id="GH28">
    <property type="family name" value="Glycoside Hydrolase Family 28"/>
</dbReference>
<evidence type="ECO:0000313" key="7">
    <source>
        <dbReference type="Proteomes" id="UP000007013"/>
    </source>
</evidence>
<dbReference type="Pfam" id="PF12708">
    <property type="entry name" value="Pect-lyase_RHGA_epim"/>
    <property type="match status" value="1"/>
</dbReference>
<dbReference type="SUPFAM" id="SSF51126">
    <property type="entry name" value="Pectin lyase-like"/>
    <property type="match status" value="1"/>
</dbReference>
<evidence type="ECO:0000256" key="2">
    <source>
        <dbReference type="ARBA" id="ARBA00022801"/>
    </source>
</evidence>
<dbReference type="InterPro" id="IPR006626">
    <property type="entry name" value="PbH1"/>
</dbReference>
<evidence type="ECO:0000313" key="6">
    <source>
        <dbReference type="EMBL" id="ACB74458.1"/>
    </source>
</evidence>
<dbReference type="STRING" id="452637.Oter_1170"/>
<keyword evidence="7" id="KW-1185">Reference proteome</keyword>
<accession>B1ZNM4</accession>
<dbReference type="OrthoDB" id="9795222at2"/>
<comment type="similarity">
    <text evidence="1 4">Belongs to the glycosyl hydrolase 28 family.</text>
</comment>
<dbReference type="InterPro" id="IPR000743">
    <property type="entry name" value="Glyco_hydro_28"/>
</dbReference>
<dbReference type="Gene3D" id="2.160.20.10">
    <property type="entry name" value="Single-stranded right-handed beta-helix, Pectin lyase-like"/>
    <property type="match status" value="1"/>
</dbReference>
<dbReference type="AlphaFoldDB" id="B1ZNM4"/>
<dbReference type="eggNOG" id="COG5434">
    <property type="taxonomic scope" value="Bacteria"/>
</dbReference>
<evidence type="ECO:0000256" key="4">
    <source>
        <dbReference type="RuleBase" id="RU361169"/>
    </source>
</evidence>
<dbReference type="GO" id="GO:0004650">
    <property type="term" value="F:polygalacturonase activity"/>
    <property type="evidence" value="ECO:0007669"/>
    <property type="project" value="InterPro"/>
</dbReference>
<dbReference type="InterPro" id="IPR011050">
    <property type="entry name" value="Pectin_lyase_fold/virulence"/>
</dbReference>
<protein>
    <submittedName>
        <fullName evidence="6">Glycoside hydrolase family 28</fullName>
    </submittedName>
</protein>